<dbReference type="PANTHER" id="PTHR36974:SF1">
    <property type="entry name" value="DOXX FAMILY MEMBRANE PROTEIN"/>
    <property type="match status" value="1"/>
</dbReference>
<dbReference type="EMBL" id="JH719942">
    <property type="protein sequence ID" value="EJF53915.1"/>
    <property type="molecule type" value="Genomic_DNA"/>
</dbReference>
<feature type="transmembrane region" description="Helical" evidence="1">
    <location>
        <begin position="7"/>
        <end position="27"/>
    </location>
</feature>
<feature type="transmembrane region" description="Helical" evidence="1">
    <location>
        <begin position="47"/>
        <end position="67"/>
    </location>
</feature>
<dbReference type="RefSeq" id="WP_002659594.1">
    <property type="nucleotide sequence ID" value="NZ_JH719942.1"/>
</dbReference>
<protein>
    <submittedName>
        <fullName evidence="2">Putative membrane protein</fullName>
    </submittedName>
</protein>
<keyword evidence="1" id="KW-0812">Transmembrane</keyword>
<dbReference type="HOGENOM" id="CLU_128738_0_0_10"/>
<name>J1I576_9BACT</name>
<organism evidence="2 3">
    <name type="scientific">Saprospira grandis DSM 2844</name>
    <dbReference type="NCBI Taxonomy" id="694433"/>
    <lineage>
        <taxon>Bacteria</taxon>
        <taxon>Pseudomonadati</taxon>
        <taxon>Bacteroidota</taxon>
        <taxon>Saprospiria</taxon>
        <taxon>Saprospirales</taxon>
        <taxon>Saprospiraceae</taxon>
        <taxon>Saprospira</taxon>
    </lineage>
</organism>
<keyword evidence="1" id="KW-0472">Membrane</keyword>
<feature type="transmembrane region" description="Helical" evidence="1">
    <location>
        <begin position="113"/>
        <end position="131"/>
    </location>
</feature>
<reference evidence="3" key="1">
    <citation type="journal article" date="2012" name="Stand. Genomic Sci.">
        <title>Permanent draft genome sequence of the gliding predator Saprospira grandis strain Sa g1 (= HR1).</title>
        <authorList>
            <person name="Mavromatis K."/>
            <person name="Chertkov O."/>
            <person name="Lapidus A."/>
            <person name="Nolan M."/>
            <person name="Lucas S."/>
            <person name="Tice H."/>
            <person name="Del Rio T.G."/>
            <person name="Cheng J.F."/>
            <person name="Han C."/>
            <person name="Tapia R."/>
            <person name="Bruce D."/>
            <person name="Goodwin L.A."/>
            <person name="Pitluck S."/>
            <person name="Huntemann M."/>
            <person name="Liolios K."/>
            <person name="Pagani I."/>
            <person name="Ivanova N."/>
            <person name="Mikhailova N."/>
            <person name="Pati A."/>
            <person name="Chen A."/>
            <person name="Palaniappan K."/>
            <person name="Land M."/>
            <person name="Brambilla E.M."/>
            <person name="Rohde M."/>
            <person name="Spring S."/>
            <person name="Goker M."/>
            <person name="Detter J.C."/>
            <person name="Bristow J."/>
            <person name="Eisen J.A."/>
            <person name="Markowitz V."/>
            <person name="Hugenholtz P."/>
            <person name="Kyrpides N.C."/>
            <person name="Klenk H.P."/>
            <person name="Woyke T."/>
        </authorList>
    </citation>
    <scope>NUCLEOTIDE SEQUENCE [LARGE SCALE GENOMIC DNA]</scope>
    <source>
        <strain evidence="3">DSM 2844</strain>
    </source>
</reference>
<accession>J1I576</accession>
<gene>
    <name evidence="2" type="ORF">SapgrDRAFT_2240</name>
</gene>
<proteinExistence type="predicted"/>
<dbReference type="AlphaFoldDB" id="J1I576"/>
<dbReference type="PANTHER" id="PTHR36974">
    <property type="entry name" value="MEMBRANE PROTEIN-RELATED"/>
    <property type="match status" value="1"/>
</dbReference>
<dbReference type="Proteomes" id="UP000005113">
    <property type="component" value="Unassembled WGS sequence"/>
</dbReference>
<evidence type="ECO:0000256" key="1">
    <source>
        <dbReference type="SAM" id="Phobius"/>
    </source>
</evidence>
<evidence type="ECO:0000313" key="2">
    <source>
        <dbReference type="EMBL" id="EJF53915.1"/>
    </source>
</evidence>
<sequence>MILKNTLRVILGLFMLYAGVGHLTFLKEEFYAQVPRWLTTEQGVMDLVVILSGIVEICLGAMMVLGGKWKAQTGWALAIFFFLIFPGNINQYVNEIDAFGLDTDQKRFIRLLFQPLLILWALWSTQAIQLLKKNKKQA</sequence>
<feature type="transmembrane region" description="Helical" evidence="1">
    <location>
        <begin position="74"/>
        <end position="93"/>
    </location>
</feature>
<evidence type="ECO:0000313" key="3">
    <source>
        <dbReference type="Proteomes" id="UP000005113"/>
    </source>
</evidence>
<keyword evidence="1" id="KW-1133">Transmembrane helix</keyword>